<evidence type="ECO:0000313" key="3">
    <source>
        <dbReference type="Proteomes" id="UP000264141"/>
    </source>
</evidence>
<dbReference type="RefSeq" id="WP_062192486.1">
    <property type="nucleotide sequence ID" value="NZ_DF967965.1"/>
</dbReference>
<dbReference type="PANTHER" id="PTHR12110">
    <property type="entry name" value="HYDROXYPYRUVATE ISOMERASE"/>
    <property type="match status" value="1"/>
</dbReference>
<dbReference type="InterPro" id="IPR013022">
    <property type="entry name" value="Xyl_isomerase-like_TIM-brl"/>
</dbReference>
<dbReference type="InterPro" id="IPR036237">
    <property type="entry name" value="Xyl_isomerase-like_sf"/>
</dbReference>
<accession>A0A3D1JH24</accession>
<dbReference type="SUPFAM" id="SSF51658">
    <property type="entry name" value="Xylose isomerase-like"/>
    <property type="match status" value="1"/>
</dbReference>
<dbReference type="OrthoDB" id="9779184at2"/>
<dbReference type="GO" id="GO:0016853">
    <property type="term" value="F:isomerase activity"/>
    <property type="evidence" value="ECO:0007669"/>
    <property type="project" value="UniProtKB-KW"/>
</dbReference>
<protein>
    <submittedName>
        <fullName evidence="2">Sugar phosphate isomerase/epimerase</fullName>
    </submittedName>
</protein>
<reference evidence="2 3" key="1">
    <citation type="journal article" date="2018" name="Nat. Biotechnol.">
        <title>A standardized bacterial taxonomy based on genome phylogeny substantially revises the tree of life.</title>
        <authorList>
            <person name="Parks D.H."/>
            <person name="Chuvochina M."/>
            <person name="Waite D.W."/>
            <person name="Rinke C."/>
            <person name="Skarshewski A."/>
            <person name="Chaumeil P.A."/>
            <person name="Hugenholtz P."/>
        </authorList>
    </citation>
    <scope>NUCLEOTIDE SEQUENCE [LARGE SCALE GENOMIC DNA]</scope>
    <source>
        <strain evidence="2">UBA8781</strain>
    </source>
</reference>
<name>A0A3D1JH24_9CHLR</name>
<dbReference type="PANTHER" id="PTHR12110:SF21">
    <property type="entry name" value="XYLOSE ISOMERASE-LIKE TIM BARREL DOMAIN-CONTAINING PROTEIN"/>
    <property type="match status" value="1"/>
</dbReference>
<organism evidence="2 3">
    <name type="scientific">Anaerolinea thermolimosa</name>
    <dbReference type="NCBI Taxonomy" id="229919"/>
    <lineage>
        <taxon>Bacteria</taxon>
        <taxon>Bacillati</taxon>
        <taxon>Chloroflexota</taxon>
        <taxon>Anaerolineae</taxon>
        <taxon>Anaerolineales</taxon>
        <taxon>Anaerolineaceae</taxon>
        <taxon>Anaerolinea</taxon>
    </lineage>
</organism>
<dbReference type="Gene3D" id="3.20.20.150">
    <property type="entry name" value="Divalent-metal-dependent TIM barrel enzymes"/>
    <property type="match status" value="1"/>
</dbReference>
<dbReference type="EMBL" id="DPBP01000028">
    <property type="protein sequence ID" value="HCE17515.1"/>
    <property type="molecule type" value="Genomic_DNA"/>
</dbReference>
<keyword evidence="2" id="KW-0413">Isomerase</keyword>
<dbReference type="Proteomes" id="UP000264141">
    <property type="component" value="Unassembled WGS sequence"/>
</dbReference>
<proteinExistence type="predicted"/>
<dbReference type="AlphaFoldDB" id="A0A3D1JH24"/>
<feature type="domain" description="Xylose isomerase-like TIM barrel" evidence="1">
    <location>
        <begin position="18"/>
        <end position="268"/>
    </location>
</feature>
<gene>
    <name evidence="2" type="ORF">DEQ80_06620</name>
</gene>
<dbReference type="Pfam" id="PF01261">
    <property type="entry name" value="AP_endonuc_2"/>
    <property type="match status" value="1"/>
</dbReference>
<sequence length="277" mass="30872">MRLGGPIFDSFDDPDAWVAAVRAAGYRAAYCPLSPDADEVTIQAFTRAARSADLLIAEVGAWSNPISPDESERQQAIERCKQSLYLADRIGASCCVNIAGSRSLQWDGPHPANFSPETFEQIVITVREIIDEVQPTRTCYTLETMPWIFPDSPDSYLELLHAIDRVAFGVHLDPVNLISSPQRYYHNTALLHKCFEKLGPYIRSCHAKDILLQPRLTTHLDEVIPGQGGLNYRVFLKGVASLPRDVPIMLEHLNTAEEYYRAAAFIRSEAQALGLSL</sequence>
<dbReference type="STRING" id="229919.GCA_001050195_01807"/>
<evidence type="ECO:0000313" key="2">
    <source>
        <dbReference type="EMBL" id="HCE17515.1"/>
    </source>
</evidence>
<dbReference type="InterPro" id="IPR050312">
    <property type="entry name" value="IolE/XylAMocC-like"/>
</dbReference>
<comment type="caution">
    <text evidence="2">The sequence shown here is derived from an EMBL/GenBank/DDBJ whole genome shotgun (WGS) entry which is preliminary data.</text>
</comment>
<evidence type="ECO:0000259" key="1">
    <source>
        <dbReference type="Pfam" id="PF01261"/>
    </source>
</evidence>